<dbReference type="PANTHER" id="PTHR36973">
    <property type="entry name" value="SLL1456 PROTEIN-RELATED"/>
    <property type="match status" value="1"/>
</dbReference>
<protein>
    <recommendedName>
        <fullName evidence="1">Methyltransferase FkbM domain-containing protein</fullName>
    </recommendedName>
</protein>
<dbReference type="KEGG" id="msei:MSEDJ_27140"/>
<evidence type="ECO:0000313" key="2">
    <source>
        <dbReference type="EMBL" id="BBY28618.1"/>
    </source>
</evidence>
<dbReference type="Pfam" id="PF05050">
    <property type="entry name" value="Methyltransf_21"/>
    <property type="match status" value="1"/>
</dbReference>
<dbReference type="SUPFAM" id="SSF53335">
    <property type="entry name" value="S-adenosyl-L-methionine-dependent methyltransferases"/>
    <property type="match status" value="1"/>
</dbReference>
<dbReference type="PANTHER" id="PTHR36973:SF4">
    <property type="entry name" value="NODULATION PROTEIN"/>
    <property type="match status" value="1"/>
</dbReference>
<keyword evidence="3" id="KW-1185">Reference proteome</keyword>
<dbReference type="InterPro" id="IPR053188">
    <property type="entry name" value="FkbM_Methyltransferase"/>
</dbReference>
<gene>
    <name evidence="2" type="ORF">MSEDJ_27140</name>
</gene>
<name>A0A7I7QQF3_9MYCO</name>
<sequence>MKRIVKLAAILRVPTFRSALLRHRVAAAVEHTRVLGDLDLRTVIDVGANRGQFSLFALQHFPGASIIAIEPLAGPAERFRRTFAGHDRVTLHQTALGPVGGEATMHVSGQDDSSSLLPITSTQSDMFKGTAEVRTEEVRVSTLPDLIDRASIQSPAMLKLDVQGFELEALRGCAEFLPDFAYVCAEGSFVELYEGQAKADDVIVWLREHGFHLICVYGTVSDDQGRAVQADMLFGRTHPAE</sequence>
<dbReference type="InterPro" id="IPR006342">
    <property type="entry name" value="FkbM_mtfrase"/>
</dbReference>
<dbReference type="Proteomes" id="UP000467193">
    <property type="component" value="Chromosome"/>
</dbReference>
<dbReference type="NCBIfam" id="TIGR01444">
    <property type="entry name" value="fkbM_fam"/>
    <property type="match status" value="1"/>
</dbReference>
<dbReference type="EMBL" id="AP022588">
    <property type="protein sequence ID" value="BBY28618.1"/>
    <property type="molecule type" value="Genomic_DNA"/>
</dbReference>
<evidence type="ECO:0000259" key="1">
    <source>
        <dbReference type="Pfam" id="PF05050"/>
    </source>
</evidence>
<accession>A0A7I7QQF3</accession>
<dbReference type="GO" id="GO:0008171">
    <property type="term" value="F:O-methyltransferase activity"/>
    <property type="evidence" value="ECO:0007669"/>
    <property type="project" value="TreeGrafter"/>
</dbReference>
<proteinExistence type="predicted"/>
<evidence type="ECO:0000313" key="3">
    <source>
        <dbReference type="Proteomes" id="UP000467193"/>
    </source>
</evidence>
<feature type="domain" description="Methyltransferase FkbM" evidence="1">
    <location>
        <begin position="45"/>
        <end position="212"/>
    </location>
</feature>
<dbReference type="Gene3D" id="3.40.50.150">
    <property type="entry name" value="Vaccinia Virus protein VP39"/>
    <property type="match status" value="1"/>
</dbReference>
<organism evidence="2 3">
    <name type="scientific">Mycolicibacterium sediminis</name>
    <dbReference type="NCBI Taxonomy" id="1286180"/>
    <lineage>
        <taxon>Bacteria</taxon>
        <taxon>Bacillati</taxon>
        <taxon>Actinomycetota</taxon>
        <taxon>Actinomycetes</taxon>
        <taxon>Mycobacteriales</taxon>
        <taxon>Mycobacteriaceae</taxon>
        <taxon>Mycolicibacterium</taxon>
    </lineage>
</organism>
<dbReference type="InterPro" id="IPR029063">
    <property type="entry name" value="SAM-dependent_MTases_sf"/>
</dbReference>
<dbReference type="RefSeq" id="WP_197748353.1">
    <property type="nucleotide sequence ID" value="NZ_AP022588.1"/>
</dbReference>
<dbReference type="AlphaFoldDB" id="A0A7I7QQF3"/>
<reference evidence="2 3" key="1">
    <citation type="journal article" date="2019" name="Emerg. Microbes Infect.">
        <title>Comprehensive subspecies identification of 175 nontuberculous mycobacteria species based on 7547 genomic profiles.</title>
        <authorList>
            <person name="Matsumoto Y."/>
            <person name="Kinjo T."/>
            <person name="Motooka D."/>
            <person name="Nabeya D."/>
            <person name="Jung N."/>
            <person name="Uechi K."/>
            <person name="Horii T."/>
            <person name="Iida T."/>
            <person name="Fujita J."/>
            <person name="Nakamura S."/>
        </authorList>
    </citation>
    <scope>NUCLEOTIDE SEQUENCE [LARGE SCALE GENOMIC DNA]</scope>
    <source>
        <strain evidence="2 3">JCM 17899</strain>
    </source>
</reference>